<dbReference type="Pfam" id="PF00098">
    <property type="entry name" value="zf-CCHC"/>
    <property type="match status" value="2"/>
</dbReference>
<dbReference type="InterPro" id="IPR036875">
    <property type="entry name" value="Znf_CCHC_sf"/>
</dbReference>
<protein>
    <recommendedName>
        <fullName evidence="3">CCHC-type domain-containing protein</fullName>
    </recommendedName>
</protein>
<evidence type="ECO:0000313" key="4">
    <source>
        <dbReference type="EMBL" id="KAI5433004.1"/>
    </source>
</evidence>
<dbReference type="SMART" id="SM00343">
    <property type="entry name" value="ZnF_C2HC"/>
    <property type="match status" value="3"/>
</dbReference>
<dbReference type="Proteomes" id="UP001058974">
    <property type="component" value="Chromosome 2"/>
</dbReference>
<evidence type="ECO:0000313" key="5">
    <source>
        <dbReference type="Proteomes" id="UP001058974"/>
    </source>
</evidence>
<organism evidence="4 5">
    <name type="scientific">Pisum sativum</name>
    <name type="common">Garden pea</name>
    <name type="synonym">Lathyrus oleraceus</name>
    <dbReference type="NCBI Taxonomy" id="3888"/>
    <lineage>
        <taxon>Eukaryota</taxon>
        <taxon>Viridiplantae</taxon>
        <taxon>Streptophyta</taxon>
        <taxon>Embryophyta</taxon>
        <taxon>Tracheophyta</taxon>
        <taxon>Spermatophyta</taxon>
        <taxon>Magnoliopsida</taxon>
        <taxon>eudicotyledons</taxon>
        <taxon>Gunneridae</taxon>
        <taxon>Pentapetalae</taxon>
        <taxon>rosids</taxon>
        <taxon>fabids</taxon>
        <taxon>Fabales</taxon>
        <taxon>Fabaceae</taxon>
        <taxon>Papilionoideae</taxon>
        <taxon>50 kb inversion clade</taxon>
        <taxon>NPAAA clade</taxon>
        <taxon>Hologalegina</taxon>
        <taxon>IRL clade</taxon>
        <taxon>Fabeae</taxon>
        <taxon>Lathyrus</taxon>
    </lineage>
</organism>
<evidence type="ECO:0000256" key="2">
    <source>
        <dbReference type="SAM" id="MobiDB-lite"/>
    </source>
</evidence>
<dbReference type="AlphaFoldDB" id="A0A9D4Y5E9"/>
<dbReference type="EMBL" id="JAMSHJ010000002">
    <property type="protein sequence ID" value="KAI5433004.1"/>
    <property type="molecule type" value="Genomic_DNA"/>
</dbReference>
<accession>A0A9D4Y5E9</accession>
<feature type="domain" description="CCHC-type" evidence="3">
    <location>
        <begin position="222"/>
        <end position="237"/>
    </location>
</feature>
<evidence type="ECO:0000256" key="1">
    <source>
        <dbReference type="PROSITE-ProRule" id="PRU00047"/>
    </source>
</evidence>
<dbReference type="Gramene" id="Psat02G0034000-T1">
    <property type="protein sequence ID" value="KAI5433004.1"/>
    <property type="gene ID" value="KIW84_020340"/>
</dbReference>
<dbReference type="Gene3D" id="4.10.60.10">
    <property type="entry name" value="Zinc finger, CCHC-type"/>
    <property type="match status" value="2"/>
</dbReference>
<dbReference type="InterPro" id="IPR001878">
    <property type="entry name" value="Znf_CCHC"/>
</dbReference>
<keyword evidence="1" id="KW-0863">Zinc-finger</keyword>
<dbReference type="GO" id="GO:0003676">
    <property type="term" value="F:nucleic acid binding"/>
    <property type="evidence" value="ECO:0007669"/>
    <property type="project" value="InterPro"/>
</dbReference>
<feature type="domain" description="CCHC-type" evidence="3">
    <location>
        <begin position="243"/>
        <end position="258"/>
    </location>
</feature>
<proteinExistence type="predicted"/>
<keyword evidence="1" id="KW-0862">Zinc</keyword>
<name>A0A9D4Y5E9_PEA</name>
<gene>
    <name evidence="4" type="ORF">KIW84_020340</name>
</gene>
<keyword evidence="5" id="KW-1185">Reference proteome</keyword>
<dbReference type="PROSITE" id="PS50158">
    <property type="entry name" value="ZF_CCHC"/>
    <property type="match status" value="2"/>
</dbReference>
<feature type="compositionally biased region" description="Basic and acidic residues" evidence="2">
    <location>
        <begin position="187"/>
        <end position="204"/>
    </location>
</feature>
<dbReference type="SUPFAM" id="SSF57756">
    <property type="entry name" value="Retrovirus zinc finger-like domains"/>
    <property type="match status" value="1"/>
</dbReference>
<comment type="caution">
    <text evidence="4">The sequence shown here is derived from an EMBL/GenBank/DDBJ whole genome shotgun (WGS) entry which is preliminary data.</text>
</comment>
<feature type="region of interest" description="Disordered" evidence="2">
    <location>
        <begin position="187"/>
        <end position="206"/>
    </location>
</feature>
<keyword evidence="1" id="KW-0479">Metal-binding</keyword>
<dbReference type="PANTHER" id="PTHR34482:SF49">
    <property type="entry name" value="RETROTRANSPOSON GAG DOMAIN-CONTAINING PROTEIN"/>
    <property type="match status" value="1"/>
</dbReference>
<evidence type="ECO:0000259" key="3">
    <source>
        <dbReference type="PROSITE" id="PS50158"/>
    </source>
</evidence>
<dbReference type="GO" id="GO:0008270">
    <property type="term" value="F:zinc ion binding"/>
    <property type="evidence" value="ECO:0007669"/>
    <property type="project" value="UniProtKB-KW"/>
</dbReference>
<dbReference type="PANTHER" id="PTHR34482">
    <property type="entry name" value="DNA DAMAGE-INDUCIBLE PROTEIN 1-LIKE"/>
    <property type="match status" value="1"/>
</dbReference>
<sequence>MAGRGRDDAAIAEALGMLAGVLGGNPNVVGMGAARQLSEFQKNNPPMFKGAYDPDGAQKWLKEIERIFRVTECADNQKVRFGTHMLSEEADDWWVAARTELEAAGNAEITWAGNRSVTEYAAKFTELSKYYTPYDEATGEFSKCVKFENGLRPEIKQAIGYQRIRVFSDLVDCCRIFEQDTKARAESYQQRVDRKGKNQNDRGKPCGQAGHRFHECTSNEKKCFKCGKGGHLAAECRLKTMTCFNCGEVGHISPQCPKPKKENQSGGKVFALSGSETSADDRLIRGTLW</sequence>
<reference evidence="4 5" key="1">
    <citation type="journal article" date="2022" name="Nat. Genet.">
        <title>Improved pea reference genome and pan-genome highlight genomic features and evolutionary characteristics.</title>
        <authorList>
            <person name="Yang T."/>
            <person name="Liu R."/>
            <person name="Luo Y."/>
            <person name="Hu S."/>
            <person name="Wang D."/>
            <person name="Wang C."/>
            <person name="Pandey M.K."/>
            <person name="Ge S."/>
            <person name="Xu Q."/>
            <person name="Li N."/>
            <person name="Li G."/>
            <person name="Huang Y."/>
            <person name="Saxena R.K."/>
            <person name="Ji Y."/>
            <person name="Li M."/>
            <person name="Yan X."/>
            <person name="He Y."/>
            <person name="Liu Y."/>
            <person name="Wang X."/>
            <person name="Xiang C."/>
            <person name="Varshney R.K."/>
            <person name="Ding H."/>
            <person name="Gao S."/>
            <person name="Zong X."/>
        </authorList>
    </citation>
    <scope>NUCLEOTIDE SEQUENCE [LARGE SCALE GENOMIC DNA]</scope>
    <source>
        <strain evidence="4 5">cv. Zhongwan 6</strain>
    </source>
</reference>